<evidence type="ECO:0000313" key="1">
    <source>
        <dbReference type="EMBL" id="KIH42643.1"/>
    </source>
</evidence>
<dbReference type="SUPFAM" id="SSF55797">
    <property type="entry name" value="PR-1-like"/>
    <property type="match status" value="1"/>
</dbReference>
<dbReference type="Proteomes" id="UP000054047">
    <property type="component" value="Unassembled WGS sequence"/>
</dbReference>
<keyword evidence="2" id="KW-1185">Reference proteome</keyword>
<dbReference type="Gene3D" id="3.40.33.10">
    <property type="entry name" value="CAP"/>
    <property type="match status" value="1"/>
</dbReference>
<name>A0A0C2BFW1_9BILA</name>
<dbReference type="OrthoDB" id="5874910at2759"/>
<dbReference type="EMBL" id="KN794340">
    <property type="protein sequence ID" value="KIH42643.1"/>
    <property type="molecule type" value="Genomic_DNA"/>
</dbReference>
<dbReference type="InterPro" id="IPR035940">
    <property type="entry name" value="CAP_sf"/>
</dbReference>
<evidence type="ECO:0008006" key="3">
    <source>
        <dbReference type="Google" id="ProtNLM"/>
    </source>
</evidence>
<protein>
    <recommendedName>
        <fullName evidence="3">SCP domain-containing protein</fullName>
    </recommendedName>
</protein>
<reference evidence="1 2" key="1">
    <citation type="submission" date="2013-12" db="EMBL/GenBank/DDBJ databases">
        <title>Draft genome of the parsitic nematode Ancylostoma duodenale.</title>
        <authorList>
            <person name="Mitreva M."/>
        </authorList>
    </citation>
    <scope>NUCLEOTIDE SEQUENCE [LARGE SCALE GENOMIC DNA]</scope>
    <source>
        <strain evidence="1 2">Zhejiang</strain>
    </source>
</reference>
<dbReference type="AlphaFoldDB" id="A0A0C2BFW1"/>
<feature type="non-terminal residue" evidence="1">
    <location>
        <position position="1"/>
    </location>
</feature>
<organism evidence="1 2">
    <name type="scientific">Ancylostoma duodenale</name>
    <dbReference type="NCBI Taxonomy" id="51022"/>
    <lineage>
        <taxon>Eukaryota</taxon>
        <taxon>Metazoa</taxon>
        <taxon>Ecdysozoa</taxon>
        <taxon>Nematoda</taxon>
        <taxon>Chromadorea</taxon>
        <taxon>Rhabditida</taxon>
        <taxon>Rhabditina</taxon>
        <taxon>Rhabditomorpha</taxon>
        <taxon>Strongyloidea</taxon>
        <taxon>Ancylostomatidae</taxon>
        <taxon>Ancylostomatinae</taxon>
        <taxon>Ancylostoma</taxon>
    </lineage>
</organism>
<gene>
    <name evidence="1" type="ORF">ANCDUO_27370</name>
</gene>
<proteinExistence type="predicted"/>
<accession>A0A0C2BFW1</accession>
<sequence>LAWGETDRIGCAIESCWGEKGDKRKQTLVVCNYMETGNRVGKKVYEIGEPCDQCPQGYKCEGKLCARIKPRS</sequence>
<evidence type="ECO:0000313" key="2">
    <source>
        <dbReference type="Proteomes" id="UP000054047"/>
    </source>
</evidence>